<dbReference type="OrthoDB" id="3171335at2"/>
<dbReference type="InterPro" id="IPR011006">
    <property type="entry name" value="CheY-like_superfamily"/>
</dbReference>
<protein>
    <submittedName>
        <fullName evidence="3">Response regulator transcription factor</fullName>
    </submittedName>
</protein>
<dbReference type="SUPFAM" id="SSF46894">
    <property type="entry name" value="C-terminal effector domain of the bipartite response regulators"/>
    <property type="match status" value="1"/>
</dbReference>
<evidence type="ECO:0000259" key="2">
    <source>
        <dbReference type="PROSITE" id="PS00622"/>
    </source>
</evidence>
<dbReference type="PANTHER" id="PTHR43214">
    <property type="entry name" value="TWO-COMPONENT RESPONSE REGULATOR"/>
    <property type="match status" value="1"/>
</dbReference>
<dbReference type="GO" id="GO:0003677">
    <property type="term" value="F:DNA binding"/>
    <property type="evidence" value="ECO:0007669"/>
    <property type="project" value="UniProtKB-KW"/>
</dbReference>
<sequence>MAIGLATVLADDNSLELVAAADTVSGLLAQTTDLDLAILDLRLGDGSTPRSNVDALAEHGIETLVYTCGEDPYLVRAAAKAGVLGILLKSTPAADTLDAIRQAAQGTPVPTQDWAAAIDGDPALREVGLTPRQLDVLALYANGEKASTVARMTGLAEQTVIDYLARIRKRYAEAGRPAPTKTDLYKRALEDGWLPRPEQPRR</sequence>
<dbReference type="GO" id="GO:0006355">
    <property type="term" value="P:regulation of DNA-templated transcription"/>
    <property type="evidence" value="ECO:0007669"/>
    <property type="project" value="InterPro"/>
</dbReference>
<evidence type="ECO:0000256" key="1">
    <source>
        <dbReference type="ARBA" id="ARBA00023125"/>
    </source>
</evidence>
<dbReference type="PROSITE" id="PS00622">
    <property type="entry name" value="HTH_LUXR_1"/>
    <property type="match status" value="1"/>
</dbReference>
<evidence type="ECO:0000313" key="3">
    <source>
        <dbReference type="EMBL" id="KAA0018544.1"/>
    </source>
</evidence>
<dbReference type="InterPro" id="IPR000792">
    <property type="entry name" value="Tscrpt_reg_LuxR_C"/>
</dbReference>
<dbReference type="Gene3D" id="3.40.50.2300">
    <property type="match status" value="1"/>
</dbReference>
<dbReference type="SUPFAM" id="SSF52172">
    <property type="entry name" value="CheY-like"/>
    <property type="match status" value="1"/>
</dbReference>
<name>A0A5A7S8N5_9NOCA</name>
<evidence type="ECO:0000313" key="4">
    <source>
        <dbReference type="Proteomes" id="UP000322244"/>
    </source>
</evidence>
<comment type="caution">
    <text evidence="3">The sequence shown here is derived from an EMBL/GenBank/DDBJ whole genome shotgun (WGS) entry which is preliminary data.</text>
</comment>
<proteinExistence type="predicted"/>
<feature type="domain" description="HTH luxR-type" evidence="2">
    <location>
        <begin position="143"/>
        <end position="170"/>
    </location>
</feature>
<keyword evidence="1" id="KW-0238">DNA-binding</keyword>
<dbReference type="Gene3D" id="1.10.10.10">
    <property type="entry name" value="Winged helix-like DNA-binding domain superfamily/Winged helix DNA-binding domain"/>
    <property type="match status" value="1"/>
</dbReference>
<reference evidence="3 4" key="1">
    <citation type="submission" date="2019-07" db="EMBL/GenBank/DDBJ databases">
        <title>Rhodococcus cavernicolus sp. nov., isolated from a cave.</title>
        <authorList>
            <person name="Lee S.D."/>
        </authorList>
    </citation>
    <scope>NUCLEOTIDE SEQUENCE [LARGE SCALE GENOMIC DNA]</scope>
    <source>
        <strain evidence="3 4">C1-24</strain>
    </source>
</reference>
<keyword evidence="4" id="KW-1185">Reference proteome</keyword>
<dbReference type="InterPro" id="IPR039420">
    <property type="entry name" value="WalR-like"/>
</dbReference>
<dbReference type="RefSeq" id="WP_149432805.1">
    <property type="nucleotide sequence ID" value="NZ_VLNY01000017.1"/>
</dbReference>
<dbReference type="Pfam" id="PF00196">
    <property type="entry name" value="GerE"/>
    <property type="match status" value="1"/>
</dbReference>
<dbReference type="Proteomes" id="UP000322244">
    <property type="component" value="Unassembled WGS sequence"/>
</dbReference>
<gene>
    <name evidence="3" type="ORF">FOY51_23665</name>
</gene>
<dbReference type="InterPro" id="IPR036388">
    <property type="entry name" value="WH-like_DNA-bd_sf"/>
</dbReference>
<organism evidence="3 4">
    <name type="scientific">Antrihabitans cavernicola</name>
    <dbReference type="NCBI Taxonomy" id="2495913"/>
    <lineage>
        <taxon>Bacteria</taxon>
        <taxon>Bacillati</taxon>
        <taxon>Actinomycetota</taxon>
        <taxon>Actinomycetes</taxon>
        <taxon>Mycobacteriales</taxon>
        <taxon>Nocardiaceae</taxon>
        <taxon>Antrihabitans</taxon>
    </lineage>
</organism>
<dbReference type="EMBL" id="VLNY01000017">
    <property type="protein sequence ID" value="KAA0018544.1"/>
    <property type="molecule type" value="Genomic_DNA"/>
</dbReference>
<dbReference type="AlphaFoldDB" id="A0A5A7S8N5"/>
<dbReference type="InterPro" id="IPR016032">
    <property type="entry name" value="Sig_transdc_resp-reg_C-effctor"/>
</dbReference>
<dbReference type="SMART" id="SM00421">
    <property type="entry name" value="HTH_LUXR"/>
    <property type="match status" value="1"/>
</dbReference>
<accession>A0A5A7S8N5</accession>